<dbReference type="PROSITE" id="PS50109">
    <property type="entry name" value="HIS_KIN"/>
    <property type="match status" value="1"/>
</dbReference>
<dbReference type="SUPFAM" id="SSF47384">
    <property type="entry name" value="Homodimeric domain of signal transducing histidine kinase"/>
    <property type="match status" value="1"/>
</dbReference>
<evidence type="ECO:0000256" key="15">
    <source>
        <dbReference type="SAM" id="Phobius"/>
    </source>
</evidence>
<keyword evidence="13 15" id="KW-0472">Membrane</keyword>
<evidence type="ECO:0000256" key="5">
    <source>
        <dbReference type="ARBA" id="ARBA00022553"/>
    </source>
</evidence>
<keyword evidence="9 18" id="KW-0418">Kinase</keyword>
<feature type="transmembrane region" description="Helical" evidence="15">
    <location>
        <begin position="30"/>
        <end position="50"/>
    </location>
</feature>
<keyword evidence="7 15" id="KW-0812">Transmembrane</keyword>
<keyword evidence="4" id="KW-1003">Cell membrane</keyword>
<dbReference type="InterPro" id="IPR036097">
    <property type="entry name" value="HisK_dim/P_sf"/>
</dbReference>
<sequence length="494" mass="55375">MPKPDNIKTLSTAQKVFGKPLRFLLLLHDLYFIALIIFAVGSGAYGIYLWDQASKQSQRINILVQEIYLVRGDLYRQMKELFDAFFLQEGSALAEYNQYTTSILMHLEQLQKIAVDAEEREALNEIEEKYRKFVNEAPALFYRYQSNPDHQAQKSIYQDIETGIFTHYEEVSKRAERLLMIKQSEIKQRLDEAKRHSIAVLSLPIILACILLLFSRRILNNTIVKPIKDIMLATNAISAGNLTHQVPEAGAEELATLSREINKMAEDLAASRNALVKSEKQAALGLLVPMLAHNIRNPLASIRATAQVIDAPDMDKDTQDSIQGIIHTVDRLERWTGGLLSYLHPIKPMLNKLSLASIVQGAITTLQPKLIEKSIKITENSSQIKRPILTDEHLLEQMLYNLLLNALEASPKNSEITIECSLANQELMLSITDQGPGMPFTPDPHAITPGPTTKRFGTGLGIPFAFKVCEELGGALRFEPAPMQGTRVSILLPQ</sequence>
<evidence type="ECO:0000256" key="1">
    <source>
        <dbReference type="ARBA" id="ARBA00000085"/>
    </source>
</evidence>
<dbReference type="InterPro" id="IPR036890">
    <property type="entry name" value="HATPase_C_sf"/>
</dbReference>
<dbReference type="EC" id="2.7.13.3" evidence="3"/>
<dbReference type="SMART" id="SM00387">
    <property type="entry name" value="HATPase_c"/>
    <property type="match status" value="1"/>
</dbReference>
<dbReference type="SUPFAM" id="SSF158472">
    <property type="entry name" value="HAMP domain-like"/>
    <property type="match status" value="1"/>
</dbReference>
<evidence type="ECO:0000256" key="8">
    <source>
        <dbReference type="ARBA" id="ARBA00022741"/>
    </source>
</evidence>
<comment type="subcellular location">
    <subcellularLocation>
        <location evidence="2">Cell membrane</location>
        <topology evidence="2">Multi-pass membrane protein</topology>
    </subcellularLocation>
</comment>
<dbReference type="RefSeq" id="WP_306389195.1">
    <property type="nucleotide sequence ID" value="NZ_JAVCAP010000013.1"/>
</dbReference>
<dbReference type="InterPro" id="IPR003660">
    <property type="entry name" value="HAMP_dom"/>
</dbReference>
<evidence type="ECO:0000256" key="2">
    <source>
        <dbReference type="ARBA" id="ARBA00004651"/>
    </source>
</evidence>
<dbReference type="CDD" id="cd00075">
    <property type="entry name" value="HATPase"/>
    <property type="match status" value="1"/>
</dbReference>
<evidence type="ECO:0000256" key="13">
    <source>
        <dbReference type="ARBA" id="ARBA00023136"/>
    </source>
</evidence>
<dbReference type="GO" id="GO:0016301">
    <property type="term" value="F:kinase activity"/>
    <property type="evidence" value="ECO:0007669"/>
    <property type="project" value="UniProtKB-KW"/>
</dbReference>
<evidence type="ECO:0000313" key="18">
    <source>
        <dbReference type="EMBL" id="MDP8567470.1"/>
    </source>
</evidence>
<organism evidence="18 19">
    <name type="scientific">Methylophilus aquaticus</name>
    <dbReference type="NCBI Taxonomy" id="1971610"/>
    <lineage>
        <taxon>Bacteria</taxon>
        <taxon>Pseudomonadati</taxon>
        <taxon>Pseudomonadota</taxon>
        <taxon>Betaproteobacteria</taxon>
        <taxon>Nitrosomonadales</taxon>
        <taxon>Methylophilaceae</taxon>
        <taxon>Methylophilus</taxon>
    </lineage>
</organism>
<dbReference type="InterPro" id="IPR003594">
    <property type="entry name" value="HATPase_dom"/>
</dbReference>
<dbReference type="Gene3D" id="3.30.565.10">
    <property type="entry name" value="Histidine kinase-like ATPase, C-terminal domain"/>
    <property type="match status" value="1"/>
</dbReference>
<evidence type="ECO:0000256" key="10">
    <source>
        <dbReference type="ARBA" id="ARBA00022840"/>
    </source>
</evidence>
<dbReference type="PANTHER" id="PTHR45528:SF1">
    <property type="entry name" value="SENSOR HISTIDINE KINASE CPXA"/>
    <property type="match status" value="1"/>
</dbReference>
<name>A0ABT9JSG2_9PROT</name>
<keyword evidence="8" id="KW-0547">Nucleotide-binding</keyword>
<feature type="coiled-coil region" evidence="14">
    <location>
        <begin position="254"/>
        <end position="281"/>
    </location>
</feature>
<dbReference type="InterPro" id="IPR005467">
    <property type="entry name" value="His_kinase_dom"/>
</dbReference>
<dbReference type="InterPro" id="IPR050398">
    <property type="entry name" value="HssS/ArlS-like"/>
</dbReference>
<comment type="caution">
    <text evidence="18">The sequence shown here is derived from an EMBL/GenBank/DDBJ whole genome shotgun (WGS) entry which is preliminary data.</text>
</comment>
<evidence type="ECO:0000256" key="14">
    <source>
        <dbReference type="SAM" id="Coils"/>
    </source>
</evidence>
<dbReference type="Pfam" id="PF00672">
    <property type="entry name" value="HAMP"/>
    <property type="match status" value="1"/>
</dbReference>
<keyword evidence="19" id="KW-1185">Reference proteome</keyword>
<evidence type="ECO:0000256" key="3">
    <source>
        <dbReference type="ARBA" id="ARBA00012438"/>
    </source>
</evidence>
<protein>
    <recommendedName>
        <fullName evidence="3">histidine kinase</fullName>
        <ecNumber evidence="3">2.7.13.3</ecNumber>
    </recommendedName>
</protein>
<dbReference type="PANTHER" id="PTHR45528">
    <property type="entry name" value="SENSOR HISTIDINE KINASE CPXA"/>
    <property type="match status" value="1"/>
</dbReference>
<feature type="transmembrane region" description="Helical" evidence="15">
    <location>
        <begin position="197"/>
        <end position="215"/>
    </location>
</feature>
<dbReference type="CDD" id="cd00082">
    <property type="entry name" value="HisKA"/>
    <property type="match status" value="1"/>
</dbReference>
<keyword evidence="5" id="KW-0597">Phosphoprotein</keyword>
<keyword evidence="11 15" id="KW-1133">Transmembrane helix</keyword>
<dbReference type="PRINTS" id="PR00344">
    <property type="entry name" value="BCTRLSENSOR"/>
</dbReference>
<dbReference type="SMART" id="SM00304">
    <property type="entry name" value="HAMP"/>
    <property type="match status" value="1"/>
</dbReference>
<dbReference type="Pfam" id="PF02518">
    <property type="entry name" value="HATPase_c"/>
    <property type="match status" value="1"/>
</dbReference>
<reference evidence="19" key="1">
    <citation type="journal article" date="2019" name="Int. J. Syst. Evol. Microbiol.">
        <title>The Global Catalogue of Microorganisms (GCM) 10K type strain sequencing project: providing services to taxonomists for standard genome sequencing and annotation.</title>
        <authorList>
            <consortium name="The Broad Institute Genomics Platform"/>
            <consortium name="The Broad Institute Genome Sequencing Center for Infectious Disease"/>
            <person name="Wu L."/>
            <person name="Ma J."/>
        </authorList>
    </citation>
    <scope>NUCLEOTIDE SEQUENCE [LARGE SCALE GENOMIC DNA]</scope>
    <source>
        <strain evidence="19">VKM B-3159</strain>
    </source>
</reference>
<dbReference type="InterPro" id="IPR003661">
    <property type="entry name" value="HisK_dim/P_dom"/>
</dbReference>
<gene>
    <name evidence="18" type="ORF">Q9291_06385</name>
</gene>
<accession>A0ABT9JSG2</accession>
<feature type="domain" description="Histidine kinase" evidence="16">
    <location>
        <begin position="290"/>
        <end position="494"/>
    </location>
</feature>
<dbReference type="PROSITE" id="PS50885">
    <property type="entry name" value="HAMP"/>
    <property type="match status" value="1"/>
</dbReference>
<keyword evidence="6" id="KW-0808">Transferase</keyword>
<dbReference type="EMBL" id="JAVCAP010000013">
    <property type="protein sequence ID" value="MDP8567470.1"/>
    <property type="molecule type" value="Genomic_DNA"/>
</dbReference>
<dbReference type="SMART" id="SM00388">
    <property type="entry name" value="HisKA"/>
    <property type="match status" value="1"/>
</dbReference>
<evidence type="ECO:0000256" key="4">
    <source>
        <dbReference type="ARBA" id="ARBA00022475"/>
    </source>
</evidence>
<evidence type="ECO:0000256" key="11">
    <source>
        <dbReference type="ARBA" id="ARBA00022989"/>
    </source>
</evidence>
<evidence type="ECO:0000256" key="6">
    <source>
        <dbReference type="ARBA" id="ARBA00022679"/>
    </source>
</evidence>
<evidence type="ECO:0000313" key="19">
    <source>
        <dbReference type="Proteomes" id="UP001225906"/>
    </source>
</evidence>
<evidence type="ECO:0000256" key="9">
    <source>
        <dbReference type="ARBA" id="ARBA00022777"/>
    </source>
</evidence>
<dbReference type="InterPro" id="IPR004358">
    <property type="entry name" value="Sig_transdc_His_kin-like_C"/>
</dbReference>
<evidence type="ECO:0000259" key="16">
    <source>
        <dbReference type="PROSITE" id="PS50109"/>
    </source>
</evidence>
<evidence type="ECO:0000256" key="7">
    <source>
        <dbReference type="ARBA" id="ARBA00022692"/>
    </source>
</evidence>
<proteinExistence type="predicted"/>
<dbReference type="Proteomes" id="UP001225906">
    <property type="component" value="Unassembled WGS sequence"/>
</dbReference>
<dbReference type="Pfam" id="PF00512">
    <property type="entry name" value="HisKA"/>
    <property type="match status" value="1"/>
</dbReference>
<dbReference type="CDD" id="cd06225">
    <property type="entry name" value="HAMP"/>
    <property type="match status" value="1"/>
</dbReference>
<keyword evidence="14" id="KW-0175">Coiled coil</keyword>
<comment type="catalytic activity">
    <reaction evidence="1">
        <text>ATP + protein L-histidine = ADP + protein N-phospho-L-histidine.</text>
        <dbReference type="EC" id="2.7.13.3"/>
    </reaction>
</comment>
<keyword evidence="12" id="KW-0902">Two-component regulatory system</keyword>
<dbReference type="Gene3D" id="1.10.287.130">
    <property type="match status" value="1"/>
</dbReference>
<evidence type="ECO:0000256" key="12">
    <source>
        <dbReference type="ARBA" id="ARBA00023012"/>
    </source>
</evidence>
<dbReference type="Gene3D" id="6.10.340.10">
    <property type="match status" value="1"/>
</dbReference>
<feature type="domain" description="HAMP" evidence="17">
    <location>
        <begin position="221"/>
        <end position="273"/>
    </location>
</feature>
<dbReference type="SUPFAM" id="SSF55874">
    <property type="entry name" value="ATPase domain of HSP90 chaperone/DNA topoisomerase II/histidine kinase"/>
    <property type="match status" value="1"/>
</dbReference>
<evidence type="ECO:0000259" key="17">
    <source>
        <dbReference type="PROSITE" id="PS50885"/>
    </source>
</evidence>
<keyword evidence="10" id="KW-0067">ATP-binding</keyword>